<evidence type="ECO:0000256" key="1">
    <source>
        <dbReference type="ARBA" id="ARBA00005104"/>
    </source>
</evidence>
<keyword evidence="6" id="KW-1185">Reference proteome</keyword>
<feature type="domain" description="Bacterial bifunctional deaminase-reductase C-terminal" evidence="4">
    <location>
        <begin position="37"/>
        <end position="202"/>
    </location>
</feature>
<sequence length="226" mass="23785">MARFNRNVRDLLNGTPASDLSDEDLISRYADLPADRPWLRLNMVATVDGSAVGADGLSGSINTGADHRVFALLRAWADVILVGAGTVAAEGYGAAQTEPRWSRLRTGRPAHPAMAVVTSRGLPEGLATSDGGEVFATPVGEDGLPDVIAGLHRRGYRHILAEGGPTLAGELLSQRLIDELCLTTSPLAVAGDGGRVLHGDATTVPLHLAGLLEEDGTLLARWRRES</sequence>
<organism evidence="5 6">
    <name type="scientific">Branchiibius hedensis</name>
    <dbReference type="NCBI Taxonomy" id="672460"/>
    <lineage>
        <taxon>Bacteria</taxon>
        <taxon>Bacillati</taxon>
        <taxon>Actinomycetota</taxon>
        <taxon>Actinomycetes</taxon>
        <taxon>Micrococcales</taxon>
        <taxon>Dermacoccaceae</taxon>
        <taxon>Branchiibius</taxon>
    </lineage>
</organism>
<evidence type="ECO:0000256" key="3">
    <source>
        <dbReference type="ARBA" id="ARBA00023002"/>
    </source>
</evidence>
<proteinExistence type="predicted"/>
<protein>
    <submittedName>
        <fullName evidence="5">Pyrimidine reductase, riboflavin biosynthesis</fullName>
    </submittedName>
</protein>
<reference evidence="6" key="1">
    <citation type="submission" date="2016-10" db="EMBL/GenBank/DDBJ databases">
        <authorList>
            <person name="Varghese N."/>
            <person name="Submissions S."/>
        </authorList>
    </citation>
    <scope>NUCLEOTIDE SEQUENCE [LARGE SCALE GENOMIC DNA]</scope>
    <source>
        <strain evidence="6">DSM 22951</strain>
    </source>
</reference>
<evidence type="ECO:0000256" key="2">
    <source>
        <dbReference type="ARBA" id="ARBA00022857"/>
    </source>
</evidence>
<dbReference type="EMBL" id="UESZ01000001">
    <property type="protein sequence ID" value="SSA33748.1"/>
    <property type="molecule type" value="Genomic_DNA"/>
</dbReference>
<dbReference type="PANTHER" id="PTHR38011:SF7">
    <property type="entry name" value="2,5-DIAMINO-6-RIBOSYLAMINO-4(3H)-PYRIMIDINONE 5'-PHOSPHATE REDUCTASE"/>
    <property type="match status" value="1"/>
</dbReference>
<dbReference type="PANTHER" id="PTHR38011">
    <property type="entry name" value="DIHYDROFOLATE REDUCTASE FAMILY PROTEIN (AFU_ORTHOLOGUE AFUA_8G06820)"/>
    <property type="match status" value="1"/>
</dbReference>
<dbReference type="InterPro" id="IPR024072">
    <property type="entry name" value="DHFR-like_dom_sf"/>
</dbReference>
<dbReference type="InterPro" id="IPR002734">
    <property type="entry name" value="RibDG_C"/>
</dbReference>
<keyword evidence="2" id="KW-0521">NADP</keyword>
<dbReference type="AlphaFoldDB" id="A0A2Y8ZQY3"/>
<dbReference type="Pfam" id="PF01872">
    <property type="entry name" value="RibD_C"/>
    <property type="match status" value="1"/>
</dbReference>
<dbReference type="GO" id="GO:0009231">
    <property type="term" value="P:riboflavin biosynthetic process"/>
    <property type="evidence" value="ECO:0007669"/>
    <property type="project" value="InterPro"/>
</dbReference>
<dbReference type="InterPro" id="IPR050765">
    <property type="entry name" value="Riboflavin_Biosynth_HTPR"/>
</dbReference>
<keyword evidence="3" id="KW-0560">Oxidoreductase</keyword>
<name>A0A2Y8ZQY3_9MICO</name>
<comment type="pathway">
    <text evidence="1">Cofactor biosynthesis; riboflavin biosynthesis.</text>
</comment>
<evidence type="ECO:0000313" key="5">
    <source>
        <dbReference type="EMBL" id="SSA33748.1"/>
    </source>
</evidence>
<evidence type="ECO:0000259" key="4">
    <source>
        <dbReference type="Pfam" id="PF01872"/>
    </source>
</evidence>
<dbReference type="Gene3D" id="3.40.430.10">
    <property type="entry name" value="Dihydrofolate Reductase, subunit A"/>
    <property type="match status" value="2"/>
</dbReference>
<dbReference type="GO" id="GO:0008703">
    <property type="term" value="F:5-amino-6-(5-phosphoribosylamino)uracil reductase activity"/>
    <property type="evidence" value="ECO:0007669"/>
    <property type="project" value="InterPro"/>
</dbReference>
<gene>
    <name evidence="5" type="ORF">SAMN04489750_1035</name>
</gene>
<dbReference type="SUPFAM" id="SSF53597">
    <property type="entry name" value="Dihydrofolate reductase-like"/>
    <property type="match status" value="1"/>
</dbReference>
<dbReference type="Proteomes" id="UP000250028">
    <property type="component" value="Unassembled WGS sequence"/>
</dbReference>
<accession>A0A2Y8ZQY3</accession>
<evidence type="ECO:0000313" key="6">
    <source>
        <dbReference type="Proteomes" id="UP000250028"/>
    </source>
</evidence>